<evidence type="ECO:0000313" key="3">
    <source>
        <dbReference type="EMBL" id="MIK94973.1"/>
    </source>
</evidence>
<dbReference type="Gene3D" id="2.60.40.2070">
    <property type="match status" value="1"/>
</dbReference>
<proteinExistence type="predicted"/>
<feature type="region of interest" description="Disordered" evidence="1">
    <location>
        <begin position="1"/>
        <end position="22"/>
    </location>
</feature>
<dbReference type="PANTHER" id="PTHR30451">
    <property type="entry name" value="OUTER MEMBRANE USHER PROTEIN"/>
    <property type="match status" value="1"/>
</dbReference>
<dbReference type="GO" id="GO:0009279">
    <property type="term" value="C:cell outer membrane"/>
    <property type="evidence" value="ECO:0007669"/>
    <property type="project" value="TreeGrafter"/>
</dbReference>
<accession>A0A3R0C5V1</accession>
<dbReference type="InterPro" id="IPR025949">
    <property type="entry name" value="PapC-like_C"/>
</dbReference>
<dbReference type="GO" id="GO:0015473">
    <property type="term" value="F:fimbrial usher porin activity"/>
    <property type="evidence" value="ECO:0007669"/>
    <property type="project" value="InterPro"/>
</dbReference>
<dbReference type="InterPro" id="IPR043142">
    <property type="entry name" value="PapC-like_C_sf"/>
</dbReference>
<dbReference type="AlphaFoldDB" id="A0A3R0C5V1"/>
<feature type="non-terminal residue" evidence="3">
    <location>
        <position position="1"/>
    </location>
</feature>
<name>A0A3R0C5V1_SALER</name>
<dbReference type="InterPro" id="IPR000015">
    <property type="entry name" value="Fimb_usher"/>
</dbReference>
<feature type="domain" description="PapC-like C-terminal" evidence="2">
    <location>
        <begin position="9"/>
        <end position="66"/>
    </location>
</feature>
<dbReference type="PANTHER" id="PTHR30451:SF4">
    <property type="entry name" value="OUTER MEMBRANE USHER PROTEIN YQIG-RELATED"/>
    <property type="match status" value="1"/>
</dbReference>
<protein>
    <submittedName>
        <fullName evidence="3">Fimbrial biogenesis outer membrane usher protein</fullName>
    </submittedName>
</protein>
<dbReference type="EMBL" id="RSMR01000055">
    <property type="protein sequence ID" value="MIK94973.1"/>
    <property type="molecule type" value="Genomic_DNA"/>
</dbReference>
<dbReference type="GO" id="GO:0009297">
    <property type="term" value="P:pilus assembly"/>
    <property type="evidence" value="ECO:0007669"/>
    <property type="project" value="InterPro"/>
</dbReference>
<evidence type="ECO:0000259" key="2">
    <source>
        <dbReference type="Pfam" id="PF13953"/>
    </source>
</evidence>
<organism evidence="3">
    <name type="scientific">Salmonella enterica</name>
    <name type="common">Salmonella choleraesuis</name>
    <dbReference type="NCBI Taxonomy" id="28901"/>
    <lineage>
        <taxon>Bacteria</taxon>
        <taxon>Pseudomonadati</taxon>
        <taxon>Pseudomonadota</taxon>
        <taxon>Gammaproteobacteria</taxon>
        <taxon>Enterobacterales</taxon>
        <taxon>Enterobacteriaceae</taxon>
        <taxon>Salmonella</taxon>
    </lineage>
</organism>
<gene>
    <name evidence="3" type="ORF">KO51_26765</name>
</gene>
<reference evidence="3" key="1">
    <citation type="submission" date="2018-08" db="EMBL/GenBank/DDBJ databases">
        <authorList>
            <consortium name="GenomeTrakr network: Whole genome sequencing for foodborne pathogen traceback"/>
        </authorList>
    </citation>
    <scope>NUCLEOTIDE SEQUENCE [LARGE SCALE GENOMIC DNA]</scope>
    <source>
        <strain evidence="3">FLUFL-1338</strain>
    </source>
</reference>
<dbReference type="Proteomes" id="UP000885283">
    <property type="component" value="Unassembled WGS sequence"/>
</dbReference>
<dbReference type="Pfam" id="PF13953">
    <property type="entry name" value="PapC_C"/>
    <property type="match status" value="1"/>
</dbReference>
<comment type="caution">
    <text evidence="3">The sequence shown here is derived from an EMBL/GenBank/DDBJ whole genome shotgun (WGS) entry which is preliminary data.</text>
</comment>
<sequence>SRGEQVLGHIRRADGKSPPFGAQVVPEKTGKTAGMVGDNGLVYLTGIDASERNALVVTWNGRTQCRLFLPENANLSQGALLLPCR</sequence>
<evidence type="ECO:0000256" key="1">
    <source>
        <dbReference type="SAM" id="MobiDB-lite"/>
    </source>
</evidence>